<protein>
    <submittedName>
        <fullName evidence="3">Oidioi.mRNA.OKI2018_I69.chr1.g1373.t1.cds</fullName>
    </submittedName>
</protein>
<gene>
    <name evidence="3" type="ORF">OKIOD_LOCUS10138</name>
</gene>
<dbReference type="InterPro" id="IPR035914">
    <property type="entry name" value="Sperma_CUB_dom_sf"/>
</dbReference>
<feature type="compositionally biased region" description="Basic and acidic residues" evidence="1">
    <location>
        <begin position="218"/>
        <end position="230"/>
    </location>
</feature>
<evidence type="ECO:0000256" key="1">
    <source>
        <dbReference type="SAM" id="MobiDB-lite"/>
    </source>
</evidence>
<keyword evidence="2" id="KW-0812">Transmembrane</keyword>
<keyword evidence="4" id="KW-1185">Reference proteome</keyword>
<accession>A0ABN7SRH7</accession>
<dbReference type="Gene3D" id="2.60.120.290">
    <property type="entry name" value="Spermadhesin, CUB domain"/>
    <property type="match status" value="1"/>
</dbReference>
<sequence>MTGSDLENKQSEEKATQIKAFICMVFCSLLMGVTVISIADFANSFWDDQFICNAPDPYVLEDGVTLVLRAPAYPTCQECSQQHVPGSSSSSSSSQSSPGGNFESECGPGCYVYHDDRNCPLTIKSETEQITYRLKFLDVDPLNDCGDYLSIIGREENLCGYYSSKLEIDTIANEIQVLWNSDSIPNDDHEGFELWIWSRDPNERSSGPAFEKIQPSKLAEDRLSEEERADLKTEAEKRFEKIVRY</sequence>
<keyword evidence="2" id="KW-1133">Transmembrane helix</keyword>
<dbReference type="Proteomes" id="UP001158576">
    <property type="component" value="Chromosome 1"/>
</dbReference>
<name>A0ABN7SRH7_OIKDI</name>
<organism evidence="3 4">
    <name type="scientific">Oikopleura dioica</name>
    <name type="common">Tunicate</name>
    <dbReference type="NCBI Taxonomy" id="34765"/>
    <lineage>
        <taxon>Eukaryota</taxon>
        <taxon>Metazoa</taxon>
        <taxon>Chordata</taxon>
        <taxon>Tunicata</taxon>
        <taxon>Appendicularia</taxon>
        <taxon>Copelata</taxon>
        <taxon>Oikopleuridae</taxon>
        <taxon>Oikopleura</taxon>
    </lineage>
</organism>
<evidence type="ECO:0000256" key="2">
    <source>
        <dbReference type="SAM" id="Phobius"/>
    </source>
</evidence>
<keyword evidence="2" id="KW-0472">Membrane</keyword>
<evidence type="ECO:0000313" key="3">
    <source>
        <dbReference type="EMBL" id="CAG5104598.1"/>
    </source>
</evidence>
<feature type="transmembrane region" description="Helical" evidence="2">
    <location>
        <begin position="21"/>
        <end position="46"/>
    </location>
</feature>
<feature type="region of interest" description="Disordered" evidence="1">
    <location>
        <begin position="204"/>
        <end position="230"/>
    </location>
</feature>
<proteinExistence type="predicted"/>
<dbReference type="EMBL" id="OU015566">
    <property type="protein sequence ID" value="CAG5104598.1"/>
    <property type="molecule type" value="Genomic_DNA"/>
</dbReference>
<reference evidence="3 4" key="1">
    <citation type="submission" date="2021-04" db="EMBL/GenBank/DDBJ databases">
        <authorList>
            <person name="Bliznina A."/>
        </authorList>
    </citation>
    <scope>NUCLEOTIDE SEQUENCE [LARGE SCALE GENOMIC DNA]</scope>
</reference>
<evidence type="ECO:0000313" key="4">
    <source>
        <dbReference type="Proteomes" id="UP001158576"/>
    </source>
</evidence>